<dbReference type="GO" id="GO:0000155">
    <property type="term" value="F:phosphorelay sensor kinase activity"/>
    <property type="evidence" value="ECO:0007669"/>
    <property type="project" value="InterPro"/>
</dbReference>
<keyword evidence="4" id="KW-0597">Phosphoprotein</keyword>
<dbReference type="SMART" id="SM00387">
    <property type="entry name" value="HATPase_c"/>
    <property type="match status" value="1"/>
</dbReference>
<feature type="transmembrane region" description="Helical" evidence="13">
    <location>
        <begin position="407"/>
        <end position="434"/>
    </location>
</feature>
<keyword evidence="8 15" id="KW-0418">Kinase</keyword>
<keyword evidence="16" id="KW-1185">Reference proteome</keyword>
<dbReference type="InterPro" id="IPR036097">
    <property type="entry name" value="HisK_dim/P_sf"/>
</dbReference>
<dbReference type="FunFam" id="3.40.50.300:FF:000483">
    <property type="entry name" value="Sensor histidine kinase KdpD"/>
    <property type="match status" value="1"/>
</dbReference>
<evidence type="ECO:0000256" key="7">
    <source>
        <dbReference type="ARBA" id="ARBA00022741"/>
    </source>
</evidence>
<dbReference type="Pfam" id="PF13493">
    <property type="entry name" value="DUF4118"/>
    <property type="match status" value="1"/>
</dbReference>
<dbReference type="CDD" id="cd00082">
    <property type="entry name" value="HisKA"/>
    <property type="match status" value="1"/>
</dbReference>
<dbReference type="SMART" id="SM00388">
    <property type="entry name" value="HisKA"/>
    <property type="match status" value="1"/>
</dbReference>
<evidence type="ECO:0000256" key="2">
    <source>
        <dbReference type="ARBA" id="ARBA00004141"/>
    </source>
</evidence>
<dbReference type="GO" id="GO:0005886">
    <property type="term" value="C:plasma membrane"/>
    <property type="evidence" value="ECO:0007669"/>
    <property type="project" value="TreeGrafter"/>
</dbReference>
<dbReference type="PRINTS" id="PR00344">
    <property type="entry name" value="BCTRLSENSOR"/>
</dbReference>
<keyword evidence="11" id="KW-0902">Two-component regulatory system</keyword>
<proteinExistence type="predicted"/>
<dbReference type="Pfam" id="PF02702">
    <property type="entry name" value="KdpD"/>
    <property type="match status" value="1"/>
</dbReference>
<evidence type="ECO:0000313" key="15">
    <source>
        <dbReference type="EMBL" id="MBB3173999.1"/>
    </source>
</evidence>
<organism evidence="15 16">
    <name type="scientific">Endobacter medicaginis</name>
    <dbReference type="NCBI Taxonomy" id="1181271"/>
    <lineage>
        <taxon>Bacteria</taxon>
        <taxon>Pseudomonadati</taxon>
        <taxon>Pseudomonadota</taxon>
        <taxon>Alphaproteobacteria</taxon>
        <taxon>Acetobacterales</taxon>
        <taxon>Acetobacteraceae</taxon>
        <taxon>Endobacter</taxon>
    </lineage>
</organism>
<dbReference type="PROSITE" id="PS50109">
    <property type="entry name" value="HIS_KIN"/>
    <property type="match status" value="1"/>
</dbReference>
<dbReference type="Gene3D" id="1.20.120.620">
    <property type="entry name" value="Backbone structure of the membrane domain of e. Coli histidine kinase receptor kdpd"/>
    <property type="match status" value="1"/>
</dbReference>
<dbReference type="InterPro" id="IPR004358">
    <property type="entry name" value="Sig_transdc_His_kin-like_C"/>
</dbReference>
<dbReference type="SUPFAM" id="SSF47384">
    <property type="entry name" value="Homodimeric domain of signal transducing histidine kinase"/>
    <property type="match status" value="1"/>
</dbReference>
<dbReference type="GO" id="GO:0005524">
    <property type="term" value="F:ATP binding"/>
    <property type="evidence" value="ECO:0007669"/>
    <property type="project" value="UniProtKB-KW"/>
</dbReference>
<dbReference type="EC" id="2.7.13.3" evidence="3"/>
<dbReference type="SUPFAM" id="SSF52402">
    <property type="entry name" value="Adenine nucleotide alpha hydrolases-like"/>
    <property type="match status" value="1"/>
</dbReference>
<dbReference type="InterPro" id="IPR027417">
    <property type="entry name" value="P-loop_NTPase"/>
</dbReference>
<reference evidence="15 16" key="1">
    <citation type="submission" date="2020-08" db="EMBL/GenBank/DDBJ databases">
        <title>Genomic Encyclopedia of Type Strains, Phase III (KMG-III): the genomes of soil and plant-associated and newly described type strains.</title>
        <authorList>
            <person name="Whitman W."/>
        </authorList>
    </citation>
    <scope>NUCLEOTIDE SEQUENCE [LARGE SCALE GENOMIC DNA]</scope>
    <source>
        <strain evidence="15 16">CECT 8088</strain>
    </source>
</reference>
<keyword evidence="10 13" id="KW-1133">Transmembrane helix</keyword>
<evidence type="ECO:0000259" key="14">
    <source>
        <dbReference type="PROSITE" id="PS50109"/>
    </source>
</evidence>
<evidence type="ECO:0000256" key="12">
    <source>
        <dbReference type="ARBA" id="ARBA00023136"/>
    </source>
</evidence>
<evidence type="ECO:0000256" key="13">
    <source>
        <dbReference type="SAM" id="Phobius"/>
    </source>
</evidence>
<dbReference type="Gene3D" id="3.30.450.40">
    <property type="match status" value="1"/>
</dbReference>
<evidence type="ECO:0000256" key="1">
    <source>
        <dbReference type="ARBA" id="ARBA00000085"/>
    </source>
</evidence>
<dbReference type="PANTHER" id="PTHR45569:SF1">
    <property type="entry name" value="SENSOR PROTEIN KDPD"/>
    <property type="match status" value="1"/>
</dbReference>
<dbReference type="EMBL" id="JACHXV010000005">
    <property type="protein sequence ID" value="MBB3173999.1"/>
    <property type="molecule type" value="Genomic_DNA"/>
</dbReference>
<dbReference type="PANTHER" id="PTHR45569">
    <property type="entry name" value="SENSOR PROTEIN KDPD"/>
    <property type="match status" value="1"/>
</dbReference>
<evidence type="ECO:0000256" key="6">
    <source>
        <dbReference type="ARBA" id="ARBA00022692"/>
    </source>
</evidence>
<evidence type="ECO:0000256" key="9">
    <source>
        <dbReference type="ARBA" id="ARBA00022840"/>
    </source>
</evidence>
<comment type="caution">
    <text evidence="15">The sequence shown here is derived from an EMBL/GenBank/DDBJ whole genome shotgun (WGS) entry which is preliminary data.</text>
</comment>
<evidence type="ECO:0000256" key="11">
    <source>
        <dbReference type="ARBA" id="ARBA00023012"/>
    </source>
</evidence>
<dbReference type="InterPro" id="IPR052023">
    <property type="entry name" value="Histidine_kinase_KdpD"/>
</dbReference>
<keyword evidence="7" id="KW-0547">Nucleotide-binding</keyword>
<accession>A0A839V394</accession>
<dbReference type="Pfam" id="PF02518">
    <property type="entry name" value="HATPase_c"/>
    <property type="match status" value="1"/>
</dbReference>
<evidence type="ECO:0000256" key="8">
    <source>
        <dbReference type="ARBA" id="ARBA00022777"/>
    </source>
</evidence>
<evidence type="ECO:0000256" key="5">
    <source>
        <dbReference type="ARBA" id="ARBA00022679"/>
    </source>
</evidence>
<evidence type="ECO:0000256" key="10">
    <source>
        <dbReference type="ARBA" id="ARBA00022989"/>
    </source>
</evidence>
<dbReference type="Pfam" id="PF00512">
    <property type="entry name" value="HisKA"/>
    <property type="match status" value="1"/>
</dbReference>
<keyword evidence="12 13" id="KW-0472">Membrane</keyword>
<sequence>MPTTPDATSRGRLKIFLGAAPGVGKTWKMLAEARRLRAEGVDVLGGIIETHGRAGTLAQLGELPMLAARETRDGGRAAQELDVDAALARRPAILLVDELAHSNAPGSRHAKRWEDVAELRAAGLDVWTTLNVQHLESLNDDIFRITGVRVRETLPDCVLEEADEVELIDLPPEILRERLRAGQIYRPDAVQRALDGYFREGTLTALREIALRRTAAHVDESLTDWMTANAVSGPWPAAERILALIGPDAAGEAVVRQAKQLADALHAPWLALHVEHAAEAPRRRVSLPLAARLGAETETRSGHDLLAVALDVAASRRITQIVVGQPQGAAMRRWRPGRRNLARALLRHAGPFAVHVVPTLPAPPRPRQRAATPDWRPWAAAAIALAAVTLLGLQLDRLIPQEAMGMIFLAVVVAAASLHGLRLALSAACAGFLLWDFFFIPPVHTITIANPHDLIGLIVFFAVASITGILAGRVRREARAGQARIDSLRRIGAFSRRLAIPASEKALIEEIAAQAAAIAGEAVVLTATPGDAGLRLAARAPTGPALDEGAEAAARWSGANGVETGSGTATLPSVGWRFLPMQTNDTVLGVVGIRSGDAASLPEPALQAASTLVGQATIALDRLRLAALAARATAMEETQSLRTALLNSLSHDLRTPLTSIRGAAETLHHTASLDDATRGDLLGVIEDETTRITKFLANIVDLTRLESGQIRPRLAPLLLADAAEAAAARVPGAWATAISCPAGLSVLADATLLEQVLVNVLDNAVKFSSPGSPIALRARADGALARIEIADEGIGVAPAALPYLFDSFFRAQRGDRGPSGTGLGLAIARGMVEAMGGTISATSPRPDLPRDGAAGLTITLTLPLAA</sequence>
<evidence type="ECO:0000313" key="16">
    <source>
        <dbReference type="Proteomes" id="UP000557688"/>
    </source>
</evidence>
<keyword evidence="5 15" id="KW-0808">Transferase</keyword>
<dbReference type="InterPro" id="IPR003594">
    <property type="entry name" value="HATPase_dom"/>
</dbReference>
<name>A0A839V394_9PROT</name>
<gene>
    <name evidence="15" type="ORF">FHR90_001831</name>
</gene>
<dbReference type="SUPFAM" id="SSF55874">
    <property type="entry name" value="ATPase domain of HSP90 chaperone/DNA topoisomerase II/histidine kinase"/>
    <property type="match status" value="1"/>
</dbReference>
<dbReference type="Gene3D" id="1.10.287.130">
    <property type="match status" value="1"/>
</dbReference>
<dbReference type="Proteomes" id="UP000557688">
    <property type="component" value="Unassembled WGS sequence"/>
</dbReference>
<feature type="transmembrane region" description="Helical" evidence="13">
    <location>
        <begin position="454"/>
        <end position="474"/>
    </location>
</feature>
<dbReference type="Gene3D" id="3.30.565.10">
    <property type="entry name" value="Histidine kinase-like ATPase, C-terminal domain"/>
    <property type="match status" value="1"/>
</dbReference>
<comment type="catalytic activity">
    <reaction evidence="1">
        <text>ATP + protein L-histidine = ADP + protein N-phospho-L-histidine.</text>
        <dbReference type="EC" id="2.7.13.3"/>
    </reaction>
</comment>
<comment type="subcellular location">
    <subcellularLocation>
        <location evidence="2">Membrane</location>
        <topology evidence="2">Multi-pass membrane protein</topology>
    </subcellularLocation>
</comment>
<dbReference type="InterPro" id="IPR038318">
    <property type="entry name" value="KdpD_sf"/>
</dbReference>
<dbReference type="Gene3D" id="3.40.50.300">
    <property type="entry name" value="P-loop containing nucleotide triphosphate hydrolases"/>
    <property type="match status" value="1"/>
</dbReference>
<dbReference type="GO" id="GO:0005737">
    <property type="term" value="C:cytoplasm"/>
    <property type="evidence" value="ECO:0007669"/>
    <property type="project" value="UniProtKB-ARBA"/>
</dbReference>
<evidence type="ECO:0000256" key="3">
    <source>
        <dbReference type="ARBA" id="ARBA00012438"/>
    </source>
</evidence>
<dbReference type="AlphaFoldDB" id="A0A839V394"/>
<dbReference type="RefSeq" id="WP_183275083.1">
    <property type="nucleotide sequence ID" value="NZ_JACHXV010000005.1"/>
</dbReference>
<dbReference type="InterPro" id="IPR003661">
    <property type="entry name" value="HisK_dim/P_dom"/>
</dbReference>
<keyword evidence="9" id="KW-0067">ATP-binding</keyword>
<protein>
    <recommendedName>
        <fullName evidence="3">histidine kinase</fullName>
        <ecNumber evidence="3">2.7.13.3</ecNumber>
    </recommendedName>
</protein>
<dbReference type="InterPro" id="IPR029016">
    <property type="entry name" value="GAF-like_dom_sf"/>
</dbReference>
<dbReference type="InterPro" id="IPR005467">
    <property type="entry name" value="His_kinase_dom"/>
</dbReference>
<dbReference type="InterPro" id="IPR025201">
    <property type="entry name" value="KdpD_TM"/>
</dbReference>
<feature type="domain" description="Histidine kinase" evidence="14">
    <location>
        <begin position="648"/>
        <end position="866"/>
    </location>
</feature>
<dbReference type="InterPro" id="IPR003852">
    <property type="entry name" value="Sig_transdc_His_kinase_KdpD_N"/>
</dbReference>
<evidence type="ECO:0000256" key="4">
    <source>
        <dbReference type="ARBA" id="ARBA00022553"/>
    </source>
</evidence>
<keyword evidence="6 13" id="KW-0812">Transmembrane</keyword>
<dbReference type="InterPro" id="IPR036890">
    <property type="entry name" value="HATPase_C_sf"/>
</dbReference>